<keyword evidence="6 9" id="KW-0057">Aromatic amino acid biosynthesis</keyword>
<dbReference type="GO" id="GO:0004834">
    <property type="term" value="F:tryptophan synthase activity"/>
    <property type="evidence" value="ECO:0007669"/>
    <property type="project" value="UniProtKB-UniRule"/>
</dbReference>
<dbReference type="EC" id="4.2.1.20" evidence="9"/>
<dbReference type="PROSITE" id="PS00167">
    <property type="entry name" value="TRP_SYNTHASE_ALPHA"/>
    <property type="match status" value="1"/>
</dbReference>
<dbReference type="InterPro" id="IPR018204">
    <property type="entry name" value="Trp_synthase_alpha_AS"/>
</dbReference>
<evidence type="ECO:0000256" key="7">
    <source>
        <dbReference type="ARBA" id="ARBA00023239"/>
    </source>
</evidence>
<evidence type="ECO:0000256" key="10">
    <source>
        <dbReference type="RuleBase" id="RU003662"/>
    </source>
</evidence>
<gene>
    <name evidence="9" type="primary">trpA</name>
    <name evidence="11" type="ORF">EDD75_2135</name>
</gene>
<dbReference type="AlphaFoldDB" id="A0A3N5ADR7"/>
<dbReference type="RefSeq" id="WP_123931821.1">
    <property type="nucleotide sequence ID" value="NZ_RKRE01000003.1"/>
</dbReference>
<evidence type="ECO:0000256" key="2">
    <source>
        <dbReference type="ARBA" id="ARBA00004733"/>
    </source>
</evidence>
<accession>A0A3N5ADR7</accession>
<dbReference type="OrthoDB" id="9804578at2"/>
<evidence type="ECO:0000256" key="1">
    <source>
        <dbReference type="ARBA" id="ARBA00003365"/>
    </source>
</evidence>
<organism evidence="11 12">
    <name type="scientific">Thermodesulfitimonas autotrophica</name>
    <dbReference type="NCBI Taxonomy" id="1894989"/>
    <lineage>
        <taxon>Bacteria</taxon>
        <taxon>Bacillati</taxon>
        <taxon>Bacillota</taxon>
        <taxon>Clostridia</taxon>
        <taxon>Thermoanaerobacterales</taxon>
        <taxon>Thermoanaerobacteraceae</taxon>
        <taxon>Thermodesulfitimonas</taxon>
    </lineage>
</organism>
<comment type="catalytic activity">
    <reaction evidence="8 9">
        <text>(1S,2R)-1-C-(indol-3-yl)glycerol 3-phosphate + L-serine = D-glyceraldehyde 3-phosphate + L-tryptophan + H2O</text>
        <dbReference type="Rhea" id="RHEA:10532"/>
        <dbReference type="ChEBI" id="CHEBI:15377"/>
        <dbReference type="ChEBI" id="CHEBI:33384"/>
        <dbReference type="ChEBI" id="CHEBI:57912"/>
        <dbReference type="ChEBI" id="CHEBI:58866"/>
        <dbReference type="ChEBI" id="CHEBI:59776"/>
        <dbReference type="EC" id="4.2.1.20"/>
    </reaction>
</comment>
<dbReference type="Proteomes" id="UP000282654">
    <property type="component" value="Unassembled WGS sequence"/>
</dbReference>
<comment type="function">
    <text evidence="1 9">The alpha subunit is responsible for the aldol cleavage of indoleglycerol phosphate to indole and glyceraldehyde 3-phosphate.</text>
</comment>
<comment type="pathway">
    <text evidence="2 9">Amino-acid biosynthesis; L-tryptophan biosynthesis; L-tryptophan from chorismate: step 5/5.</text>
</comment>
<comment type="caution">
    <text evidence="11">The sequence shown here is derived from an EMBL/GenBank/DDBJ whole genome shotgun (WGS) entry which is preliminary data.</text>
</comment>
<proteinExistence type="inferred from homology"/>
<evidence type="ECO:0000313" key="11">
    <source>
        <dbReference type="EMBL" id="RPF43016.1"/>
    </source>
</evidence>
<comment type="subunit">
    <text evidence="3 9">Tetramer of two alpha and two beta chains.</text>
</comment>
<dbReference type="InterPro" id="IPR011060">
    <property type="entry name" value="RibuloseP-bd_barrel"/>
</dbReference>
<dbReference type="PANTHER" id="PTHR43406">
    <property type="entry name" value="TRYPTOPHAN SYNTHASE, ALPHA CHAIN"/>
    <property type="match status" value="1"/>
</dbReference>
<dbReference type="GO" id="GO:0005829">
    <property type="term" value="C:cytosol"/>
    <property type="evidence" value="ECO:0007669"/>
    <property type="project" value="TreeGrafter"/>
</dbReference>
<dbReference type="InterPro" id="IPR002028">
    <property type="entry name" value="Trp_synthase_suA"/>
</dbReference>
<reference evidence="11 12" key="1">
    <citation type="submission" date="2018-11" db="EMBL/GenBank/DDBJ databases">
        <title>Genomic Encyclopedia of Type Strains, Phase IV (KMG-IV): sequencing the most valuable type-strain genomes for metagenomic binning, comparative biology and taxonomic classification.</title>
        <authorList>
            <person name="Goeker M."/>
        </authorList>
    </citation>
    <scope>NUCLEOTIDE SEQUENCE [LARGE SCALE GENOMIC DNA]</scope>
    <source>
        <strain evidence="11 12">DSM 102936</strain>
    </source>
</reference>
<dbReference type="Gene3D" id="3.20.20.70">
    <property type="entry name" value="Aldolase class I"/>
    <property type="match status" value="1"/>
</dbReference>
<feature type="active site" description="Proton acceptor" evidence="9">
    <location>
        <position position="60"/>
    </location>
</feature>
<keyword evidence="7 9" id="KW-0456">Lyase</keyword>
<evidence type="ECO:0000313" key="12">
    <source>
        <dbReference type="Proteomes" id="UP000282654"/>
    </source>
</evidence>
<dbReference type="Pfam" id="PF00290">
    <property type="entry name" value="Trp_syntA"/>
    <property type="match status" value="1"/>
</dbReference>
<dbReference type="CDD" id="cd04724">
    <property type="entry name" value="Tryptophan_synthase_alpha"/>
    <property type="match status" value="1"/>
</dbReference>
<feature type="active site" description="Proton acceptor" evidence="9">
    <location>
        <position position="49"/>
    </location>
</feature>
<name>A0A3N5ADR7_9THEO</name>
<dbReference type="PANTHER" id="PTHR43406:SF1">
    <property type="entry name" value="TRYPTOPHAN SYNTHASE ALPHA CHAIN, CHLOROPLASTIC"/>
    <property type="match status" value="1"/>
</dbReference>
<comment type="similarity">
    <text evidence="9 10">Belongs to the TrpA family.</text>
</comment>
<dbReference type="FunFam" id="3.20.20.70:FF:000037">
    <property type="entry name" value="Tryptophan synthase alpha chain"/>
    <property type="match status" value="1"/>
</dbReference>
<evidence type="ECO:0000256" key="8">
    <source>
        <dbReference type="ARBA" id="ARBA00049047"/>
    </source>
</evidence>
<evidence type="ECO:0000256" key="9">
    <source>
        <dbReference type="HAMAP-Rule" id="MF_00131"/>
    </source>
</evidence>
<evidence type="ECO:0000256" key="3">
    <source>
        <dbReference type="ARBA" id="ARBA00011270"/>
    </source>
</evidence>
<dbReference type="NCBIfam" id="TIGR00262">
    <property type="entry name" value="trpA"/>
    <property type="match status" value="1"/>
</dbReference>
<dbReference type="InterPro" id="IPR013785">
    <property type="entry name" value="Aldolase_TIM"/>
</dbReference>
<sequence>MSRIAETFAGLRKRGEKGLVTYLTAGDPDLERTAALIAVMDQAGADIIEIGIPFSDPLADGPVIQAASNRALAAGVTVDRILAMVAEVRAAVAAPLVLMTYYNPVFQQGLEAFCRRAAESGVDGMIVPDLPYEESGPLLRAADRYGIDLIPLVAPTSTPSRIAAICARARGFIYCVSVTGVTGMRETIETDLRSLGDSIRQHTNLPVAIGFGVSGPEAAARVAPFCDAVVVGSAIVRLIGAGAFEEVGRFTAALKRALSPQGG</sequence>
<keyword evidence="4 9" id="KW-0028">Amino-acid biosynthesis</keyword>
<protein>
    <recommendedName>
        <fullName evidence="9">Tryptophan synthase alpha chain</fullName>
        <ecNumber evidence="9">4.2.1.20</ecNumber>
    </recommendedName>
</protein>
<keyword evidence="12" id="KW-1185">Reference proteome</keyword>
<dbReference type="HAMAP" id="MF_00131">
    <property type="entry name" value="Trp_synth_alpha"/>
    <property type="match status" value="1"/>
</dbReference>
<evidence type="ECO:0000256" key="4">
    <source>
        <dbReference type="ARBA" id="ARBA00022605"/>
    </source>
</evidence>
<dbReference type="UniPathway" id="UPA00035">
    <property type="reaction ID" value="UER00044"/>
</dbReference>
<evidence type="ECO:0000256" key="6">
    <source>
        <dbReference type="ARBA" id="ARBA00023141"/>
    </source>
</evidence>
<dbReference type="EMBL" id="RKRE01000003">
    <property type="protein sequence ID" value="RPF43016.1"/>
    <property type="molecule type" value="Genomic_DNA"/>
</dbReference>
<dbReference type="SUPFAM" id="SSF51366">
    <property type="entry name" value="Ribulose-phoshate binding barrel"/>
    <property type="match status" value="1"/>
</dbReference>
<keyword evidence="5 9" id="KW-0822">Tryptophan biosynthesis</keyword>
<evidence type="ECO:0000256" key="5">
    <source>
        <dbReference type="ARBA" id="ARBA00022822"/>
    </source>
</evidence>